<evidence type="ECO:0000313" key="3">
    <source>
        <dbReference type="Proteomes" id="UP000295281"/>
    </source>
</evidence>
<evidence type="ECO:0000256" key="1">
    <source>
        <dbReference type="SAM" id="Phobius"/>
    </source>
</evidence>
<proteinExistence type="predicted"/>
<dbReference type="RefSeq" id="WP_279536623.1">
    <property type="nucleotide sequence ID" value="NZ_SNYN01000015.1"/>
</dbReference>
<reference evidence="2 3" key="1">
    <citation type="submission" date="2019-03" db="EMBL/GenBank/DDBJ databases">
        <title>Genomic Encyclopedia of Type Strains, Phase IV (KMG-IV): sequencing the most valuable type-strain genomes for metagenomic binning, comparative biology and taxonomic classification.</title>
        <authorList>
            <person name="Goeker M."/>
        </authorList>
    </citation>
    <scope>NUCLEOTIDE SEQUENCE [LARGE SCALE GENOMIC DNA]</scope>
    <source>
        <strain evidence="2 3">DSM 46770</strain>
    </source>
</reference>
<evidence type="ECO:0000313" key="2">
    <source>
        <dbReference type="EMBL" id="TDQ49552.1"/>
    </source>
</evidence>
<accession>A0A4R6URD9</accession>
<dbReference type="Proteomes" id="UP000295281">
    <property type="component" value="Unassembled WGS sequence"/>
</dbReference>
<dbReference type="EMBL" id="SNYN01000015">
    <property type="protein sequence ID" value="TDQ49552.1"/>
    <property type="molecule type" value="Genomic_DNA"/>
</dbReference>
<keyword evidence="1" id="KW-1133">Transmembrane helix</keyword>
<protein>
    <submittedName>
        <fullName evidence="2">Uncharacterized protein</fullName>
    </submittedName>
</protein>
<name>A0A4R6URD9_9ACTN</name>
<comment type="caution">
    <text evidence="2">The sequence shown here is derived from an EMBL/GenBank/DDBJ whole genome shotgun (WGS) entry which is preliminary data.</text>
</comment>
<sequence length="44" mass="4986">MSSTVYLLMFGLPVVAIIVIIGFARYQSSPVEHDEREEERSGEE</sequence>
<keyword evidence="1" id="KW-0812">Transmembrane</keyword>
<feature type="transmembrane region" description="Helical" evidence="1">
    <location>
        <begin position="6"/>
        <end position="26"/>
    </location>
</feature>
<gene>
    <name evidence="2" type="ORF">EV190_1152</name>
</gene>
<dbReference type="AlphaFoldDB" id="A0A4R6URD9"/>
<keyword evidence="1" id="KW-0472">Membrane</keyword>
<organism evidence="2 3">
    <name type="scientific">Actinorugispora endophytica</name>
    <dbReference type="NCBI Taxonomy" id="1605990"/>
    <lineage>
        <taxon>Bacteria</taxon>
        <taxon>Bacillati</taxon>
        <taxon>Actinomycetota</taxon>
        <taxon>Actinomycetes</taxon>
        <taxon>Streptosporangiales</taxon>
        <taxon>Nocardiopsidaceae</taxon>
        <taxon>Actinorugispora</taxon>
    </lineage>
</organism>
<keyword evidence="3" id="KW-1185">Reference proteome</keyword>